<keyword evidence="5" id="KW-0255">Endonuclease</keyword>
<dbReference type="CDD" id="cd22363">
    <property type="entry name" value="tRNA-intron_lyase_C"/>
    <property type="match status" value="1"/>
</dbReference>
<dbReference type="Gene3D" id="3.40.1350.10">
    <property type="match status" value="1"/>
</dbReference>
<accession>A0A238BTM1</accession>
<evidence type="ECO:0000313" key="5">
    <source>
        <dbReference type="EMBL" id="OZC07918.1"/>
    </source>
</evidence>
<protein>
    <recommendedName>
        <fullName evidence="2">tRNA-intron lyase</fullName>
        <ecNumber evidence="2">4.6.1.16</ecNumber>
    </recommendedName>
</protein>
<keyword evidence="5" id="KW-0540">Nuclease</keyword>
<feature type="domain" description="tRNA intron endonuclease catalytic" evidence="4">
    <location>
        <begin position="204"/>
        <end position="284"/>
    </location>
</feature>
<keyword evidence="5" id="KW-0378">Hydrolase</keyword>
<evidence type="ECO:0000259" key="4">
    <source>
        <dbReference type="Pfam" id="PF01974"/>
    </source>
</evidence>
<dbReference type="PANTHER" id="PTHR21227">
    <property type="entry name" value="TRNA-SPLICING ENDONUCLEASE SUBUNIT SEN2"/>
    <property type="match status" value="1"/>
</dbReference>
<comment type="catalytic activity">
    <reaction evidence="3">
        <text>pretRNA = a 3'-half-tRNA molecule with a 5'-OH end + a 5'-half-tRNA molecule with a 2',3'-cyclic phosphate end + an intron with a 2',3'-cyclic phosphate and a 5'-hydroxyl terminus.</text>
        <dbReference type="EC" id="4.6.1.16"/>
    </reaction>
</comment>
<evidence type="ECO:0000256" key="3">
    <source>
        <dbReference type="ARBA" id="ARBA00034031"/>
    </source>
</evidence>
<keyword evidence="6" id="KW-1185">Reference proteome</keyword>
<dbReference type="GO" id="GO:0000214">
    <property type="term" value="C:tRNA-intron endonuclease complex"/>
    <property type="evidence" value="ECO:0007669"/>
    <property type="project" value="TreeGrafter"/>
</dbReference>
<dbReference type="InterPro" id="IPR011856">
    <property type="entry name" value="tRNA_endonuc-like_dom_sf"/>
</dbReference>
<dbReference type="OrthoDB" id="10249562at2759"/>
<proteinExistence type="inferred from homology"/>
<dbReference type="EC" id="4.6.1.16" evidence="2"/>
<dbReference type="GO" id="GO:0005737">
    <property type="term" value="C:cytoplasm"/>
    <property type="evidence" value="ECO:0007669"/>
    <property type="project" value="TreeGrafter"/>
</dbReference>
<dbReference type="PANTHER" id="PTHR21227:SF0">
    <property type="entry name" value="TRNA-SPLICING ENDONUCLEASE SUBUNIT SEN2"/>
    <property type="match status" value="1"/>
</dbReference>
<evidence type="ECO:0000313" key="6">
    <source>
        <dbReference type="Proteomes" id="UP000242913"/>
    </source>
</evidence>
<dbReference type="GO" id="GO:0000213">
    <property type="term" value="F:tRNA-intron lyase activity"/>
    <property type="evidence" value="ECO:0007669"/>
    <property type="project" value="UniProtKB-EC"/>
</dbReference>
<dbReference type="InterPro" id="IPR036167">
    <property type="entry name" value="tRNA_intron_Endo_cat-like_sf"/>
</dbReference>
<dbReference type="SUPFAM" id="SSF53032">
    <property type="entry name" value="tRNA-intron endonuclease catalytic domain-like"/>
    <property type="match status" value="1"/>
</dbReference>
<dbReference type="AlphaFoldDB" id="A0A238BTM1"/>
<sequence>MDLLIFERKRGTVENYKTPICVPIGKYYGILAGEQVIVSDMKAADDLNTFGCYGEFLQRREPRVSVECFENNAHQEHQQENYYYKALSIDSDHNDPGSGGSASSKFTQQSERIYQGKIDKGALIFTFTMLYSTVKEQNYWEGYFRSAKAWKKLWPTDNSLRLSMEEAIYLSAEIGVLQIFTDDRQECVPNVVWKTFYDRYGIRFVKRYTTYRYFRRHGWIVRSGLHCGVDFMLYRDGPQYYHSSAAVRIISTGCRRDTSSFIALNRELNSMKKTLIEVIVVIPEDCDIQSIDSIRHISVTHVTALTWKTSDDR</sequence>
<dbReference type="InterPro" id="IPR006676">
    <property type="entry name" value="tRNA_splic"/>
</dbReference>
<evidence type="ECO:0000256" key="2">
    <source>
        <dbReference type="ARBA" id="ARBA00012573"/>
    </source>
</evidence>
<name>A0A238BTM1_9BILA</name>
<dbReference type="GO" id="GO:0000379">
    <property type="term" value="P:tRNA-type intron splice site recognition and cleavage"/>
    <property type="evidence" value="ECO:0007669"/>
    <property type="project" value="TreeGrafter"/>
</dbReference>
<reference evidence="5 6" key="1">
    <citation type="submission" date="2015-12" db="EMBL/GenBank/DDBJ databases">
        <title>Draft genome of the nematode, Onchocerca flexuosa.</title>
        <authorList>
            <person name="Mitreva M."/>
        </authorList>
    </citation>
    <scope>NUCLEOTIDE SEQUENCE [LARGE SCALE GENOMIC DNA]</scope>
    <source>
        <strain evidence="5">Red Deer</strain>
    </source>
</reference>
<evidence type="ECO:0000256" key="1">
    <source>
        <dbReference type="ARBA" id="ARBA00008078"/>
    </source>
</evidence>
<dbReference type="InterPro" id="IPR006677">
    <property type="entry name" value="tRNA_intron_Endonuc_cat-like"/>
</dbReference>
<dbReference type="EMBL" id="KZ270018">
    <property type="protein sequence ID" value="OZC07918.1"/>
    <property type="molecule type" value="Genomic_DNA"/>
</dbReference>
<dbReference type="Pfam" id="PF01974">
    <property type="entry name" value="tRNA_int_endo"/>
    <property type="match status" value="1"/>
</dbReference>
<organism evidence="5 6">
    <name type="scientific">Onchocerca flexuosa</name>
    <dbReference type="NCBI Taxonomy" id="387005"/>
    <lineage>
        <taxon>Eukaryota</taxon>
        <taxon>Metazoa</taxon>
        <taxon>Ecdysozoa</taxon>
        <taxon>Nematoda</taxon>
        <taxon>Chromadorea</taxon>
        <taxon>Rhabditida</taxon>
        <taxon>Spirurina</taxon>
        <taxon>Spiruromorpha</taxon>
        <taxon>Filarioidea</taxon>
        <taxon>Onchocercidae</taxon>
        <taxon>Onchocerca</taxon>
    </lineage>
</organism>
<dbReference type="Proteomes" id="UP000242913">
    <property type="component" value="Unassembled WGS sequence"/>
</dbReference>
<gene>
    <name evidence="5" type="ORF">X798_05025</name>
</gene>
<dbReference type="GO" id="GO:0003676">
    <property type="term" value="F:nucleic acid binding"/>
    <property type="evidence" value="ECO:0007669"/>
    <property type="project" value="InterPro"/>
</dbReference>
<comment type="similarity">
    <text evidence="1">Belongs to the tRNA-intron endonuclease family.</text>
</comment>